<dbReference type="PANTHER" id="PTHR46558">
    <property type="entry name" value="TRACRIPTIONAL REGULATORY PROTEIN-RELATED-RELATED"/>
    <property type="match status" value="1"/>
</dbReference>
<dbReference type="InterPro" id="IPR010982">
    <property type="entry name" value="Lambda_DNA-bd_dom_sf"/>
</dbReference>
<comment type="caution">
    <text evidence="3">The sequence shown here is derived from an EMBL/GenBank/DDBJ whole genome shotgun (WGS) entry which is preliminary data.</text>
</comment>
<name>A0A949JW99_9FIRM</name>
<reference evidence="3" key="1">
    <citation type="submission" date="2021-06" db="EMBL/GenBank/DDBJ databases">
        <title>Description of novel taxa of the family Lachnospiraceae.</title>
        <authorList>
            <person name="Chaplin A.V."/>
            <person name="Sokolova S.R."/>
            <person name="Pikina A.P."/>
            <person name="Korzhanova M."/>
            <person name="Belova V."/>
            <person name="Korostin D."/>
            <person name="Efimov B.A."/>
        </authorList>
    </citation>
    <scope>NUCLEOTIDE SEQUENCE</scope>
    <source>
        <strain evidence="3">ASD5720</strain>
    </source>
</reference>
<dbReference type="GO" id="GO:0003677">
    <property type="term" value="F:DNA binding"/>
    <property type="evidence" value="ECO:0007669"/>
    <property type="project" value="UniProtKB-KW"/>
</dbReference>
<dbReference type="InterPro" id="IPR001387">
    <property type="entry name" value="Cro/C1-type_HTH"/>
</dbReference>
<dbReference type="EMBL" id="JAHQCW010000002">
    <property type="protein sequence ID" value="MBU9735206.1"/>
    <property type="molecule type" value="Genomic_DNA"/>
</dbReference>
<dbReference type="AlphaFoldDB" id="A0A949JW99"/>
<gene>
    <name evidence="3" type="ORF">KTH89_01580</name>
</gene>
<dbReference type="PANTHER" id="PTHR46558:SF4">
    <property type="entry name" value="DNA-BIDING PHAGE PROTEIN"/>
    <property type="match status" value="1"/>
</dbReference>
<dbReference type="RefSeq" id="WP_238720364.1">
    <property type="nucleotide sequence ID" value="NZ_JAHQCW010000002.1"/>
</dbReference>
<organism evidence="3 4">
    <name type="scientific">Diplocloster agilis</name>
    <dbReference type="NCBI Taxonomy" id="2850323"/>
    <lineage>
        <taxon>Bacteria</taxon>
        <taxon>Bacillati</taxon>
        <taxon>Bacillota</taxon>
        <taxon>Clostridia</taxon>
        <taxon>Lachnospirales</taxon>
        <taxon>Lachnospiraceae</taxon>
        <taxon>Diplocloster</taxon>
    </lineage>
</organism>
<keyword evidence="4" id="KW-1185">Reference proteome</keyword>
<feature type="domain" description="HTH cro/C1-type" evidence="2">
    <location>
        <begin position="10"/>
        <end position="64"/>
    </location>
</feature>
<keyword evidence="1" id="KW-0238">DNA-binding</keyword>
<evidence type="ECO:0000256" key="1">
    <source>
        <dbReference type="ARBA" id="ARBA00023125"/>
    </source>
</evidence>
<protein>
    <submittedName>
        <fullName evidence="3">Helix-turn-helix domain-containing protein</fullName>
    </submittedName>
</protein>
<evidence type="ECO:0000259" key="2">
    <source>
        <dbReference type="PROSITE" id="PS50943"/>
    </source>
</evidence>
<dbReference type="SUPFAM" id="SSF47413">
    <property type="entry name" value="lambda repressor-like DNA-binding domains"/>
    <property type="match status" value="1"/>
</dbReference>
<evidence type="ECO:0000313" key="4">
    <source>
        <dbReference type="Proteomes" id="UP000712157"/>
    </source>
</evidence>
<dbReference type="CDD" id="cd00093">
    <property type="entry name" value="HTH_XRE"/>
    <property type="match status" value="1"/>
</dbReference>
<evidence type="ECO:0000313" key="3">
    <source>
        <dbReference type="EMBL" id="MBU9735206.1"/>
    </source>
</evidence>
<sequence length="67" mass="7608">MMLHNLGETLAKFRHAAGLTQQEAADRIHISRQCLGNWETGTREPRFTDVVQLCQLYGIGLEQLLKV</sequence>
<dbReference type="Gene3D" id="1.10.260.40">
    <property type="entry name" value="lambda repressor-like DNA-binding domains"/>
    <property type="match status" value="1"/>
</dbReference>
<proteinExistence type="predicted"/>
<dbReference type="Proteomes" id="UP000712157">
    <property type="component" value="Unassembled WGS sequence"/>
</dbReference>
<dbReference type="SMART" id="SM00530">
    <property type="entry name" value="HTH_XRE"/>
    <property type="match status" value="1"/>
</dbReference>
<dbReference type="Pfam" id="PF13560">
    <property type="entry name" value="HTH_31"/>
    <property type="match status" value="1"/>
</dbReference>
<accession>A0A949JW99</accession>
<dbReference type="PROSITE" id="PS50943">
    <property type="entry name" value="HTH_CROC1"/>
    <property type="match status" value="1"/>
</dbReference>